<organism evidence="1 2">
    <name type="scientific">Leptospira stimsonii</name>
    <dbReference type="NCBI Taxonomy" id="2202203"/>
    <lineage>
        <taxon>Bacteria</taxon>
        <taxon>Pseudomonadati</taxon>
        <taxon>Spirochaetota</taxon>
        <taxon>Spirochaetia</taxon>
        <taxon>Leptospirales</taxon>
        <taxon>Leptospiraceae</taxon>
        <taxon>Leptospira</taxon>
    </lineage>
</organism>
<name>A0A8B3CRQ3_9LEPT</name>
<sequence>MNLKTSNFFPLRRSGFRILVKTENLFQNEYLDSNTINTIEMYVGSLKAVEFYSIFGSESILMNFLKENHFVFGEFRKKGSPPFHFQTYTH</sequence>
<protein>
    <submittedName>
        <fullName evidence="1">Uncharacterized protein</fullName>
    </submittedName>
</protein>
<dbReference type="EMBL" id="QHCS01000003">
    <property type="protein sequence ID" value="RHX85283.1"/>
    <property type="molecule type" value="Genomic_DNA"/>
</dbReference>
<dbReference type="Proteomes" id="UP000266669">
    <property type="component" value="Unassembled WGS sequence"/>
</dbReference>
<gene>
    <name evidence="1" type="ORF">DLM78_14290</name>
</gene>
<proteinExistence type="predicted"/>
<evidence type="ECO:0000313" key="1">
    <source>
        <dbReference type="EMBL" id="RHX85283.1"/>
    </source>
</evidence>
<evidence type="ECO:0000313" key="2">
    <source>
        <dbReference type="Proteomes" id="UP000266669"/>
    </source>
</evidence>
<reference evidence="2" key="1">
    <citation type="submission" date="2018-05" db="EMBL/GenBank/DDBJ databases">
        <title>Leptospira yasudae sp. nov. and Leptospira stimsonii sp. nov., two pathogenic species of the genus Leptospira isolated from environmental sources.</title>
        <authorList>
            <person name="Casanovas-Massana A."/>
            <person name="Hamond C."/>
            <person name="Santos L.A."/>
            <person name="Hacker K.P."/>
            <person name="Balassiano I."/>
            <person name="Medeiros M.A."/>
            <person name="Reis M.G."/>
            <person name="Ko A.I."/>
            <person name="Wunder E.A."/>
        </authorList>
    </citation>
    <scope>NUCLEOTIDE SEQUENCE [LARGE SCALE GENOMIC DNA]</scope>
    <source>
        <strain evidence="2">AMB6-RJ</strain>
    </source>
</reference>
<comment type="caution">
    <text evidence="1">The sequence shown here is derived from an EMBL/GenBank/DDBJ whole genome shotgun (WGS) entry which is preliminary data.</text>
</comment>
<dbReference type="AlphaFoldDB" id="A0A8B3CRQ3"/>
<accession>A0A8B3CRQ3</accession>